<dbReference type="RefSeq" id="WP_036097812.1">
    <property type="nucleotide sequence ID" value="NZ_AODF01000026.1"/>
</dbReference>
<gene>
    <name evidence="1" type="ORF">MFLO_11405</name>
</gene>
<proteinExistence type="predicted"/>
<reference evidence="1 2" key="1">
    <citation type="journal article" date="2014" name="Int. J. Syst. Evol. Microbiol.">
        <title>Listeria floridensis sp. nov., Listeria aquatica sp. nov., Listeria cornellensis sp. nov., Listeria riparia sp. nov. and Listeria grandensis sp. nov., from agricultural and natural environments.</title>
        <authorList>
            <person name="den Bakker H.C."/>
            <person name="Warchocki S."/>
            <person name="Wright E.M."/>
            <person name="Allred A.F."/>
            <person name="Ahlstrom C."/>
            <person name="Manuel C.S."/>
            <person name="Stasiewicz M.J."/>
            <person name="Burrell A."/>
            <person name="Roof S."/>
            <person name="Strawn L."/>
            <person name="Fortes E.D."/>
            <person name="Nightingale K.K."/>
            <person name="Kephart D."/>
            <person name="Wiedmann M."/>
        </authorList>
    </citation>
    <scope>NUCLEOTIDE SEQUENCE [LARGE SCALE GENOMIC DNA]</scope>
    <source>
        <strain evidence="1 2">FSL S10-1187</strain>
    </source>
</reference>
<organism evidence="1 2">
    <name type="scientific">Listeria floridensis FSL S10-1187</name>
    <dbReference type="NCBI Taxonomy" id="1265817"/>
    <lineage>
        <taxon>Bacteria</taxon>
        <taxon>Bacillati</taxon>
        <taxon>Bacillota</taxon>
        <taxon>Bacilli</taxon>
        <taxon>Bacillales</taxon>
        <taxon>Listeriaceae</taxon>
        <taxon>Listeria</taxon>
    </lineage>
</organism>
<evidence type="ECO:0000313" key="1">
    <source>
        <dbReference type="EMBL" id="EUJ29188.1"/>
    </source>
</evidence>
<evidence type="ECO:0008006" key="3">
    <source>
        <dbReference type="Google" id="ProtNLM"/>
    </source>
</evidence>
<sequence>MKRSIPLKKIVIAGVFAFCLIPLITFVFWHVKADEFEKKASSSELISSNQAWVETKTAVPLTDDISFVPDEAGTTVKIMKNGDLAVDVVNPELLQAMVEENPGFNGMKEYRLLVAADRVADYLNNDRYLFPVEHGYEGFSNFHVKSGNREIRSEDRTIPVTQKGSSVAVELDLSAKTSDELAGQAVDALNMNVSLKKLSLDDSFATSFKTVKAHPKMFYHDFTVEKKFVVDF</sequence>
<evidence type="ECO:0000313" key="2">
    <source>
        <dbReference type="Proteomes" id="UP000019249"/>
    </source>
</evidence>
<dbReference type="EMBL" id="AODF01000026">
    <property type="protein sequence ID" value="EUJ29188.1"/>
    <property type="molecule type" value="Genomic_DNA"/>
</dbReference>
<protein>
    <recommendedName>
        <fullName evidence="3">Regulatory protein YycH-like domain-containing protein</fullName>
    </recommendedName>
</protein>
<accession>A0ABP3AY72</accession>
<keyword evidence="2" id="KW-1185">Reference proteome</keyword>
<comment type="caution">
    <text evidence="1">The sequence shown here is derived from an EMBL/GenBank/DDBJ whole genome shotgun (WGS) entry which is preliminary data.</text>
</comment>
<name>A0ABP3AY72_9LIST</name>
<dbReference type="Proteomes" id="UP000019249">
    <property type="component" value="Unassembled WGS sequence"/>
</dbReference>